<dbReference type="PANTHER" id="PTHR10000:SF25">
    <property type="entry name" value="PHOSPHATASE YKRA-RELATED"/>
    <property type="match status" value="1"/>
</dbReference>
<sequence>MKAMTKIAFFDVDGTLVGDTSIPTPTTIDAIQRFQADGNLAFICTGRSKPEILTEILAIGFDGMIGAGGGFAAYGNEVLHHHTMPEADVRDIIQFFLANDIAYYLKSNSGLFGSQFYAEKIYETILAYTQGNLKKAADLMEKSRWFCDLIDSFADQAIDYADVNKISFINTDFDYQAIADKFGDKFEMFHMTVPFFGKESGEIAVKGNDKQTAIDIVLDKLGLTKADAISFGDANNDLAMFRACGYNIAMGNATTELKAAADEITADVNHDGIAESFERNNYFK</sequence>
<keyword evidence="1" id="KW-0378">Hydrolase</keyword>
<dbReference type="Gene3D" id="3.30.1240.10">
    <property type="match status" value="1"/>
</dbReference>
<dbReference type="SFLD" id="SFLDS00003">
    <property type="entry name" value="Haloacid_Dehalogenase"/>
    <property type="match status" value="1"/>
</dbReference>
<dbReference type="GO" id="GO:0005829">
    <property type="term" value="C:cytosol"/>
    <property type="evidence" value="ECO:0007669"/>
    <property type="project" value="TreeGrafter"/>
</dbReference>
<protein>
    <submittedName>
        <fullName evidence="1">Cof subfamily of IIB subfamily of haloacid dehalogenase superfamily/HAD-superfamily hydrolase, subfamily IIB</fullName>
    </submittedName>
</protein>
<dbReference type="InterPro" id="IPR023214">
    <property type="entry name" value="HAD_sf"/>
</dbReference>
<evidence type="ECO:0000313" key="2">
    <source>
        <dbReference type="Proteomes" id="UP000185655"/>
    </source>
</evidence>
<dbReference type="RefSeq" id="WP_244148301.1">
    <property type="nucleotide sequence ID" value="NZ_FPKS01000009.1"/>
</dbReference>
<dbReference type="SUPFAM" id="SSF56784">
    <property type="entry name" value="HAD-like"/>
    <property type="match status" value="1"/>
</dbReference>
<dbReference type="Gene3D" id="3.40.50.1000">
    <property type="entry name" value="HAD superfamily/HAD-like"/>
    <property type="match status" value="1"/>
</dbReference>
<gene>
    <name evidence="1" type="ORF">SAMN02746068_01614</name>
</gene>
<dbReference type="InterPro" id="IPR036412">
    <property type="entry name" value="HAD-like_sf"/>
</dbReference>
<dbReference type="InterPro" id="IPR000150">
    <property type="entry name" value="Cof"/>
</dbReference>
<dbReference type="PANTHER" id="PTHR10000">
    <property type="entry name" value="PHOSPHOSERINE PHOSPHATASE"/>
    <property type="match status" value="1"/>
</dbReference>
<dbReference type="EMBL" id="FPKS01000009">
    <property type="protein sequence ID" value="SFZ75573.1"/>
    <property type="molecule type" value="Genomic_DNA"/>
</dbReference>
<name>A0A1K2HFW5_9LACT</name>
<dbReference type="Proteomes" id="UP000185655">
    <property type="component" value="Unassembled WGS sequence"/>
</dbReference>
<dbReference type="STRING" id="1122154.SAMN02746068_01614"/>
<dbReference type="NCBIfam" id="TIGR01484">
    <property type="entry name" value="HAD-SF-IIB"/>
    <property type="match status" value="1"/>
</dbReference>
<dbReference type="Pfam" id="PF08282">
    <property type="entry name" value="Hydrolase_3"/>
    <property type="match status" value="1"/>
</dbReference>
<dbReference type="AlphaFoldDB" id="A0A1K2HFW5"/>
<dbReference type="InterPro" id="IPR006379">
    <property type="entry name" value="HAD-SF_hydro_IIB"/>
</dbReference>
<accession>A0A1K2HFW5</accession>
<dbReference type="GO" id="GO:0016791">
    <property type="term" value="F:phosphatase activity"/>
    <property type="evidence" value="ECO:0007669"/>
    <property type="project" value="UniProtKB-ARBA"/>
</dbReference>
<proteinExistence type="predicted"/>
<organism evidence="1 2">
    <name type="scientific">Pseudolactococcus chungangensis CAU 28 = DSM 22330</name>
    <dbReference type="NCBI Taxonomy" id="1122154"/>
    <lineage>
        <taxon>Bacteria</taxon>
        <taxon>Bacillati</taxon>
        <taxon>Bacillota</taxon>
        <taxon>Bacilli</taxon>
        <taxon>Lactobacillales</taxon>
        <taxon>Streptococcaceae</taxon>
        <taxon>Pseudolactococcus</taxon>
    </lineage>
</organism>
<evidence type="ECO:0000313" key="1">
    <source>
        <dbReference type="EMBL" id="SFZ75573.1"/>
    </source>
</evidence>
<reference evidence="1 2" key="1">
    <citation type="submission" date="2016-11" db="EMBL/GenBank/DDBJ databases">
        <authorList>
            <person name="Jaros S."/>
            <person name="Januszkiewicz K."/>
            <person name="Wedrychowicz H."/>
        </authorList>
    </citation>
    <scope>NUCLEOTIDE SEQUENCE [LARGE SCALE GENOMIC DNA]</scope>
    <source>
        <strain evidence="1 2">DSM 22330</strain>
    </source>
</reference>
<dbReference type="GO" id="GO:0000287">
    <property type="term" value="F:magnesium ion binding"/>
    <property type="evidence" value="ECO:0007669"/>
    <property type="project" value="TreeGrafter"/>
</dbReference>
<dbReference type="NCBIfam" id="TIGR00099">
    <property type="entry name" value="Cof-subfamily"/>
    <property type="match status" value="1"/>
</dbReference>
<dbReference type="SFLD" id="SFLDG01140">
    <property type="entry name" value="C2.B:_Phosphomannomutase_and_P"/>
    <property type="match status" value="1"/>
</dbReference>